<comment type="cofactor">
    <cofactor evidence="1">
        <name>a divalent metal cation</name>
        <dbReference type="ChEBI" id="CHEBI:60240"/>
    </cofactor>
</comment>
<protein>
    <recommendedName>
        <fullName evidence="10">THAP-type domain-containing protein</fullName>
    </recommendedName>
</protein>
<keyword evidence="5" id="KW-0238">DNA-binding</keyword>
<dbReference type="PANTHER" id="PTHR23080">
    <property type="entry name" value="THAP DOMAIN PROTEIN"/>
    <property type="match status" value="1"/>
</dbReference>
<keyword evidence="4" id="KW-0862">Zinc</keyword>
<proteinExistence type="predicted"/>
<evidence type="ECO:0000259" key="7">
    <source>
        <dbReference type="Pfam" id="PF13359"/>
    </source>
</evidence>
<reference evidence="8" key="1">
    <citation type="submission" date="2025-08" db="UniProtKB">
        <authorList>
            <consortium name="Ensembl"/>
        </authorList>
    </citation>
    <scope>IDENTIFICATION</scope>
</reference>
<keyword evidence="3" id="KW-0863">Zinc-finger</keyword>
<name>A0A3B4AFY1_9GOBI</name>
<feature type="domain" description="THAP-type" evidence="6">
    <location>
        <begin position="5"/>
        <end position="83"/>
    </location>
</feature>
<dbReference type="PANTHER" id="PTHR23080:SF144">
    <property type="entry name" value="SPINDLE AND KINETOCHORE ASSOCIATED COMPLEX SUBUNIT 3"/>
    <property type="match status" value="1"/>
</dbReference>
<dbReference type="AlphaFoldDB" id="A0A3B4AFY1"/>
<evidence type="ECO:0000256" key="2">
    <source>
        <dbReference type="ARBA" id="ARBA00022723"/>
    </source>
</evidence>
<keyword evidence="9" id="KW-1185">Reference proteome</keyword>
<evidence type="ECO:0000256" key="3">
    <source>
        <dbReference type="ARBA" id="ARBA00022771"/>
    </source>
</evidence>
<evidence type="ECO:0000256" key="5">
    <source>
        <dbReference type="ARBA" id="ARBA00023125"/>
    </source>
</evidence>
<evidence type="ECO:0000313" key="8">
    <source>
        <dbReference type="Ensembl" id="ENSPMGP00000015973.1"/>
    </source>
</evidence>
<dbReference type="Ensembl" id="ENSPMGT00000017042.1">
    <property type="protein sequence ID" value="ENSPMGP00000015973.1"/>
    <property type="gene ID" value="ENSPMGG00000013104.1"/>
</dbReference>
<dbReference type="Proteomes" id="UP000261520">
    <property type="component" value="Unplaced"/>
</dbReference>
<dbReference type="GO" id="GO:0008270">
    <property type="term" value="F:zinc ion binding"/>
    <property type="evidence" value="ECO:0007669"/>
    <property type="project" value="UniProtKB-KW"/>
</dbReference>
<organism evidence="8 9">
    <name type="scientific">Periophthalmus magnuspinnatus</name>
    <dbReference type="NCBI Taxonomy" id="409849"/>
    <lineage>
        <taxon>Eukaryota</taxon>
        <taxon>Metazoa</taxon>
        <taxon>Chordata</taxon>
        <taxon>Craniata</taxon>
        <taxon>Vertebrata</taxon>
        <taxon>Euteleostomi</taxon>
        <taxon>Actinopterygii</taxon>
        <taxon>Neopterygii</taxon>
        <taxon>Teleostei</taxon>
        <taxon>Neoteleostei</taxon>
        <taxon>Acanthomorphata</taxon>
        <taxon>Gobiaria</taxon>
        <taxon>Gobiiformes</taxon>
        <taxon>Gobioidei</taxon>
        <taxon>Gobiidae</taxon>
        <taxon>Oxudercinae</taxon>
        <taxon>Periophthalmus</taxon>
    </lineage>
</organism>
<evidence type="ECO:0000259" key="6">
    <source>
        <dbReference type="Pfam" id="PF05485"/>
    </source>
</evidence>
<dbReference type="Pfam" id="PF13359">
    <property type="entry name" value="DDE_Tnp_4"/>
    <property type="match status" value="1"/>
</dbReference>
<feature type="domain" description="DDE Tnp4" evidence="7">
    <location>
        <begin position="247"/>
        <end position="376"/>
    </location>
</feature>
<dbReference type="Pfam" id="PF05485">
    <property type="entry name" value="THAP"/>
    <property type="match status" value="1"/>
</dbReference>
<dbReference type="SUPFAM" id="SSF57716">
    <property type="entry name" value="Glucocorticoid receptor-like (DNA-binding domain)"/>
    <property type="match status" value="1"/>
</dbReference>
<accession>A0A3B4AFY1</accession>
<keyword evidence="2" id="KW-0479">Metal-binding</keyword>
<evidence type="ECO:0008006" key="10">
    <source>
        <dbReference type="Google" id="ProtNLM"/>
    </source>
</evidence>
<evidence type="ECO:0000256" key="4">
    <source>
        <dbReference type="ARBA" id="ARBA00022833"/>
    </source>
</evidence>
<evidence type="ECO:0000256" key="1">
    <source>
        <dbReference type="ARBA" id="ARBA00001968"/>
    </source>
</evidence>
<dbReference type="InterPro" id="IPR006612">
    <property type="entry name" value="THAP_Znf"/>
</dbReference>
<reference evidence="8" key="2">
    <citation type="submission" date="2025-09" db="UniProtKB">
        <authorList>
            <consortium name="Ensembl"/>
        </authorList>
    </citation>
    <scope>IDENTIFICATION</scope>
</reference>
<evidence type="ECO:0000313" key="9">
    <source>
        <dbReference type="Proteomes" id="UP000261520"/>
    </source>
</evidence>
<sequence>MVSYCCVKNCRNHKKTSPRNPEVTYHGIPVWLKAHASLSELTLRRRMAWVAMPSSAKVCSLHFHRGKPAHAINVSNPDWAPSLNLDYSVTPLASPNRVLQPQRVQIIQPLEVKKKKNRNCCYRGDNEKVRYHTGLPDFDTFEALMNTVAPHLSQNVKCMSPYQMFLLTFMHLKLNLPLKYLIYLFQTTRRMALVAVTDTISTLNAQFGHIVQWPCLEAIKSDLPGFFESSDDHVAVMVDIFDISTLHGTTVKYMISASPWGNIKFISKGFTNNVSDEDIEQTGILETLLPGDLVLADCSFQLEKNEGWRCVKALPKYPGMVKMITNHRLAVKKAALNIQRFTFLTGQVSPVMLLQSEGEETTLLDKIVKVCCAITNIWPPKPSEKKSTE</sequence>
<dbReference type="InterPro" id="IPR027806">
    <property type="entry name" value="HARBI1_dom"/>
</dbReference>
<dbReference type="GO" id="GO:0003677">
    <property type="term" value="F:DNA binding"/>
    <property type="evidence" value="ECO:0007669"/>
    <property type="project" value="UniProtKB-KW"/>
</dbReference>